<dbReference type="InterPro" id="IPR023991">
    <property type="entry name" value="Bacteriocin_IIb_lactobn/cerein"/>
</dbReference>
<proteinExistence type="predicted"/>
<dbReference type="RefSeq" id="WP_091514562.1">
    <property type="nucleotide sequence ID" value="NZ_FNFH01000005.1"/>
</dbReference>
<gene>
    <name evidence="2" type="ORF">SAMN05216212_2503</name>
</gene>
<organism evidence="2 3">
    <name type="scientific">Microbulbifer yueqingensis</name>
    <dbReference type="NCBI Taxonomy" id="658219"/>
    <lineage>
        <taxon>Bacteria</taxon>
        <taxon>Pseudomonadati</taxon>
        <taxon>Pseudomonadota</taxon>
        <taxon>Gammaproteobacteria</taxon>
        <taxon>Cellvibrionales</taxon>
        <taxon>Microbulbiferaceae</taxon>
        <taxon>Microbulbifer</taxon>
    </lineage>
</organism>
<evidence type="ECO:0000313" key="2">
    <source>
        <dbReference type="EMBL" id="SDK50819.1"/>
    </source>
</evidence>
<keyword evidence="1" id="KW-1133">Transmembrane helix</keyword>
<dbReference type="AlphaFoldDB" id="A0A1G9CGP9"/>
<name>A0A1G9CGP9_9GAMM</name>
<feature type="transmembrane region" description="Helical" evidence="1">
    <location>
        <begin position="20"/>
        <end position="44"/>
    </location>
</feature>
<evidence type="ECO:0000256" key="1">
    <source>
        <dbReference type="SAM" id="Phobius"/>
    </source>
</evidence>
<dbReference type="EMBL" id="FNFH01000005">
    <property type="protein sequence ID" value="SDK50819.1"/>
    <property type="molecule type" value="Genomic_DNA"/>
</dbReference>
<reference evidence="3" key="1">
    <citation type="submission" date="2016-10" db="EMBL/GenBank/DDBJ databases">
        <authorList>
            <person name="Varghese N."/>
            <person name="Submissions S."/>
        </authorList>
    </citation>
    <scope>NUCLEOTIDE SEQUENCE [LARGE SCALE GENOMIC DNA]</scope>
    <source>
        <strain evidence="3">CGMCC 1.10658</strain>
    </source>
</reference>
<evidence type="ECO:0000313" key="3">
    <source>
        <dbReference type="Proteomes" id="UP000199305"/>
    </source>
</evidence>
<sequence>MKELKSHELVHVQGGIAPAVAAIGYFVGGTAFGGAVAAGALWVAKQIK</sequence>
<dbReference type="STRING" id="658219.SAMN05216212_2503"/>
<keyword evidence="1" id="KW-0472">Membrane</keyword>
<protein>
    <submittedName>
        <fullName evidence="2">Class IIb bacteriocin, lactobin A/cerein 7B family</fullName>
    </submittedName>
</protein>
<keyword evidence="1" id="KW-0812">Transmembrane</keyword>
<accession>A0A1G9CGP9</accession>
<keyword evidence="3" id="KW-1185">Reference proteome</keyword>
<dbReference type="NCBIfam" id="TIGR03949">
    <property type="entry name" value="bact_IIb_cerein"/>
    <property type="match status" value="1"/>
</dbReference>
<dbReference type="Proteomes" id="UP000199305">
    <property type="component" value="Unassembled WGS sequence"/>
</dbReference>